<feature type="signal peptide" evidence="1">
    <location>
        <begin position="1"/>
        <end position="26"/>
    </location>
</feature>
<evidence type="ECO:0000256" key="1">
    <source>
        <dbReference type="SAM" id="SignalP"/>
    </source>
</evidence>
<dbReference type="KEGG" id="blac:94349996"/>
<dbReference type="GO" id="GO:0016755">
    <property type="term" value="F:aminoacyltransferase activity"/>
    <property type="evidence" value="ECO:0007669"/>
    <property type="project" value="InterPro"/>
</dbReference>
<protein>
    <recommendedName>
        <fullName evidence="4">Transglutaminase elicitor</fullName>
    </recommendedName>
</protein>
<comment type="caution">
    <text evidence="2">The sequence shown here is derived from an EMBL/GenBank/DDBJ whole genome shotgun (WGS) entry which is preliminary data.</text>
</comment>
<reference evidence="2 3" key="1">
    <citation type="journal article" date="2021" name="Genome Biol.">
        <title>AFLAP: assembly-free linkage analysis pipeline using k-mers from genome sequencing data.</title>
        <authorList>
            <person name="Fletcher K."/>
            <person name="Zhang L."/>
            <person name="Gil J."/>
            <person name="Han R."/>
            <person name="Cavanaugh K."/>
            <person name="Michelmore R."/>
        </authorList>
    </citation>
    <scope>NUCLEOTIDE SEQUENCE [LARGE SCALE GENOMIC DNA]</scope>
    <source>
        <strain evidence="2 3">SF5</strain>
    </source>
</reference>
<dbReference type="Gene3D" id="3.30.40.240">
    <property type="entry name" value="Transglutaminase elicitor, body domain"/>
    <property type="match status" value="1"/>
</dbReference>
<dbReference type="AlphaFoldDB" id="A0A976IFG1"/>
<evidence type="ECO:0000313" key="2">
    <source>
        <dbReference type="EMBL" id="TDH69932.1"/>
    </source>
</evidence>
<feature type="chain" id="PRO_5037907406" description="Transglutaminase elicitor" evidence="1">
    <location>
        <begin position="27"/>
        <end position="539"/>
    </location>
</feature>
<evidence type="ECO:0008006" key="4">
    <source>
        <dbReference type="Google" id="ProtNLM"/>
    </source>
</evidence>
<dbReference type="Proteomes" id="UP000294530">
    <property type="component" value="Unassembled WGS sequence"/>
</dbReference>
<dbReference type="InterPro" id="IPR032048">
    <property type="entry name" value="TGase_elicitor"/>
</dbReference>
<dbReference type="OrthoDB" id="10249031at2759"/>
<dbReference type="GeneID" id="94349996"/>
<keyword evidence="3" id="KW-1185">Reference proteome</keyword>
<dbReference type="Pfam" id="PF16683">
    <property type="entry name" value="TGase_elicitor"/>
    <property type="match status" value="1"/>
</dbReference>
<evidence type="ECO:0000313" key="3">
    <source>
        <dbReference type="Proteomes" id="UP000294530"/>
    </source>
</evidence>
<gene>
    <name evidence="2" type="ORF">CCR75_006255</name>
</gene>
<dbReference type="EMBL" id="SHOA02000008">
    <property type="protein sequence ID" value="TDH69932.1"/>
    <property type="molecule type" value="Genomic_DNA"/>
</dbReference>
<dbReference type="RefSeq" id="XP_067819431.1">
    <property type="nucleotide sequence ID" value="XM_067964325.1"/>
</dbReference>
<sequence length="539" mass="60256">MVYSPSLYLVSAALATVMLKMQEASAGSMFYGAHTISNTTEVIDKSFPGNGREVDEIDRKIVVTIDSTLPDITTISTVVVQHPELLSNVTVPPIEPISTLVGRSVLAQPPVSPDANPDAYVSKTPPLVVSGEKKEDPKDCATGWKEHVPSVKKGILNNVMQNHTIVRDRRLAAYDNIDIRKLEEFFGPLVLKWVELPTIGVAASAPWPGPYWPDYQDSINVIWNQGDISASQKYATAFGHDPGTFMSQISKFHGIESEIITSPCKHHKDCDSTKSLTACAIREGSEEGKCIETWLGICHAWSAAATVESEPNCDVHYNNQTFHALDIKGLLSVLYADTMVRAIFTGVRYKHGKKDLDEYGRAHDPILRDLNPGFFHITICNLLGIFQKSFVVDISADEEVWNQPVRGYEIAEQTEMTPQEAARTFYGLEEYPWNAEAKRIVYVQTRLTWVLESYDDGSLVESGRVDNYTTGEWYYYLLELDEFGTIIGGEWLYHSCTNHPDFLWLVAATPQENARSRAGIKYDEVKMLLTKSVECSARE</sequence>
<proteinExistence type="predicted"/>
<keyword evidence="1" id="KW-0732">Signal</keyword>
<accession>A0A976IFG1</accession>
<name>A0A976IFG1_BRELC</name>
<organism evidence="2 3">
    <name type="scientific">Bremia lactucae</name>
    <name type="common">Lettuce downy mildew</name>
    <dbReference type="NCBI Taxonomy" id="4779"/>
    <lineage>
        <taxon>Eukaryota</taxon>
        <taxon>Sar</taxon>
        <taxon>Stramenopiles</taxon>
        <taxon>Oomycota</taxon>
        <taxon>Peronosporomycetes</taxon>
        <taxon>Peronosporales</taxon>
        <taxon>Peronosporaceae</taxon>
        <taxon>Bremia</taxon>
    </lineage>
</organism>